<sequence>MNIGNFSEDDSITTIFQKFIKDETFKRYERLFNQIKLFNTWSKDYLTPILEKIIEKVKNNGNNQQVNKEQLECFIKYLDKNTTNLVHNLDSDAERIKKIKDAVECIKDFLRVDLENFQKFSADYNLVHYTSLSTLDVLVKKSKNIENNYSRLRLSNARQLNDPTEGTVFLNQVGFDLCTLLQLDYEPTNIFLSSMSKSSDENGLSDSLPMWKQYADNTTGICLTYDRNYLKSLIKEKSDTDDNDSKVEFYRVCYTKELESDDNKVILEQIKIIKEELKEIYLKDSQSRILSEFDIVRYLFKESKYEYEQEYRLIKECNDDEIEIEKYGEMQVPRLFTYLSENLKYSKIKLGPKCDDIDFIAPYIKYVDRNIEVTKSQIPYR</sequence>
<proteinExistence type="predicted"/>
<evidence type="ECO:0000313" key="1">
    <source>
        <dbReference type="EMBL" id="RSI73492.1"/>
    </source>
</evidence>
<organism evidence="1 2">
    <name type="scientific">Streptococcus oralis</name>
    <dbReference type="NCBI Taxonomy" id="1303"/>
    <lineage>
        <taxon>Bacteria</taxon>
        <taxon>Bacillati</taxon>
        <taxon>Bacillota</taxon>
        <taxon>Bacilli</taxon>
        <taxon>Lactobacillales</taxon>
        <taxon>Streptococcaceae</taxon>
        <taxon>Streptococcus</taxon>
    </lineage>
</organism>
<accession>A0A3R9JFM0</accession>
<evidence type="ECO:0000313" key="2">
    <source>
        <dbReference type="Proteomes" id="UP000281197"/>
    </source>
</evidence>
<dbReference type="AlphaFoldDB" id="A0A3R9JFM0"/>
<gene>
    <name evidence="1" type="ORF">D8858_09500</name>
</gene>
<protein>
    <recommendedName>
        <fullName evidence="3">DUF2971 domain-containing protein</fullName>
    </recommendedName>
</protein>
<comment type="caution">
    <text evidence="1">The sequence shown here is derived from an EMBL/GenBank/DDBJ whole genome shotgun (WGS) entry which is preliminary data.</text>
</comment>
<name>A0A3R9JFM0_STROR</name>
<reference evidence="1 2" key="1">
    <citation type="submission" date="2018-11" db="EMBL/GenBank/DDBJ databases">
        <title>Species Designations Belie Phenotypic and Genotypic Heterogeneity in Oral Streptococci.</title>
        <authorList>
            <person name="Velsko I."/>
        </authorList>
    </citation>
    <scope>NUCLEOTIDE SEQUENCE [LARGE SCALE GENOMIC DNA]</scope>
    <source>
        <strain evidence="1 2">BCC19</strain>
    </source>
</reference>
<dbReference type="EMBL" id="RJNO01000038">
    <property type="protein sequence ID" value="RSI73492.1"/>
    <property type="molecule type" value="Genomic_DNA"/>
</dbReference>
<evidence type="ECO:0008006" key="3">
    <source>
        <dbReference type="Google" id="ProtNLM"/>
    </source>
</evidence>
<dbReference type="Proteomes" id="UP000281197">
    <property type="component" value="Unassembled WGS sequence"/>
</dbReference>
<dbReference type="Pfam" id="PF11185">
    <property type="entry name" value="DUF2971"/>
    <property type="match status" value="1"/>
</dbReference>
<dbReference type="InterPro" id="IPR021352">
    <property type="entry name" value="DUF2971"/>
</dbReference>